<evidence type="ECO:0000256" key="3">
    <source>
        <dbReference type="ARBA" id="ARBA00022679"/>
    </source>
</evidence>
<dbReference type="AlphaFoldDB" id="A0A212JJ59"/>
<evidence type="ECO:0000256" key="2">
    <source>
        <dbReference type="ARBA" id="ARBA00022676"/>
    </source>
</evidence>
<keyword evidence="3" id="KW-0808">Transferase</keyword>
<dbReference type="GO" id="GO:0016757">
    <property type="term" value="F:glycosyltransferase activity"/>
    <property type="evidence" value="ECO:0007669"/>
    <property type="project" value="UniProtKB-KW"/>
</dbReference>
<protein>
    <recommendedName>
        <fullName evidence="8">Glycosyl transferase family 2</fullName>
    </recommendedName>
</protein>
<gene>
    <name evidence="7" type="ORF">KL86DPRO_11593</name>
</gene>
<dbReference type="PANTHER" id="PTHR21461">
    <property type="entry name" value="GLYCOSYLTRANSFERASE FAMILY 92 PROTEIN"/>
    <property type="match status" value="1"/>
</dbReference>
<evidence type="ECO:0000256" key="5">
    <source>
        <dbReference type="ARBA" id="ARBA00022989"/>
    </source>
</evidence>
<evidence type="ECO:0000256" key="1">
    <source>
        <dbReference type="ARBA" id="ARBA00004167"/>
    </source>
</evidence>
<sequence length="266" mass="29912">MHYLGICAIIKDEDPFLDEWMAYYLHLGVTAFYLYDNGSRIPLMHSLKKFRPLLGVENLRIHAAPGEKVQMAAYEHCAQTYAAECRWIAFVDMDEFIVPKQHDSIPAMLENFTAHAGLALHWRMFGTNGHAVPPVGLQIENYTRVTGPDDPYNLHIKSIVKPGTVKFFPSPHACGLKNKNDVIVTERGEKVTSGLVNSPSWEVGQINHYYYRSKKDYYAKLRKPRADNNELRSIPGGKVAAPRGGEEDLSALRFADGVKAILARLA</sequence>
<keyword evidence="6" id="KW-0472">Membrane</keyword>
<dbReference type="EMBL" id="FLUQ01000001">
    <property type="protein sequence ID" value="SBV99451.1"/>
    <property type="molecule type" value="Genomic_DNA"/>
</dbReference>
<name>A0A212JJ59_9DELT</name>
<evidence type="ECO:0000313" key="7">
    <source>
        <dbReference type="EMBL" id="SBV99451.1"/>
    </source>
</evidence>
<keyword evidence="5" id="KW-1133">Transmembrane helix</keyword>
<evidence type="ECO:0000256" key="6">
    <source>
        <dbReference type="ARBA" id="ARBA00023136"/>
    </source>
</evidence>
<comment type="subcellular location">
    <subcellularLocation>
        <location evidence="1">Membrane</location>
        <topology evidence="1">Single-pass membrane protein</topology>
    </subcellularLocation>
</comment>
<dbReference type="InterPro" id="IPR008166">
    <property type="entry name" value="Glyco_transf_92"/>
</dbReference>
<dbReference type="PANTHER" id="PTHR21461:SF69">
    <property type="entry name" value="GLYCOSYLTRANSFERASE FAMILY 92 PROTEIN"/>
    <property type="match status" value="1"/>
</dbReference>
<evidence type="ECO:0000256" key="4">
    <source>
        <dbReference type="ARBA" id="ARBA00022692"/>
    </source>
</evidence>
<dbReference type="GO" id="GO:0016020">
    <property type="term" value="C:membrane"/>
    <property type="evidence" value="ECO:0007669"/>
    <property type="project" value="UniProtKB-SubCell"/>
</dbReference>
<keyword evidence="2" id="KW-0328">Glycosyltransferase</keyword>
<dbReference type="GO" id="GO:0005737">
    <property type="term" value="C:cytoplasm"/>
    <property type="evidence" value="ECO:0007669"/>
    <property type="project" value="TreeGrafter"/>
</dbReference>
<evidence type="ECO:0008006" key="8">
    <source>
        <dbReference type="Google" id="ProtNLM"/>
    </source>
</evidence>
<dbReference type="Pfam" id="PF01697">
    <property type="entry name" value="Glyco_transf_92"/>
    <property type="match status" value="1"/>
</dbReference>
<reference evidence="7" key="1">
    <citation type="submission" date="2016-04" db="EMBL/GenBank/DDBJ databases">
        <authorList>
            <person name="Evans L.H."/>
            <person name="Alamgir A."/>
            <person name="Owens N."/>
            <person name="Weber N.D."/>
            <person name="Virtaneva K."/>
            <person name="Barbian K."/>
            <person name="Babar A."/>
            <person name="Rosenke K."/>
        </authorList>
    </citation>
    <scope>NUCLEOTIDE SEQUENCE</scope>
    <source>
        <strain evidence="7">86</strain>
    </source>
</reference>
<organism evidence="7">
    <name type="scientific">uncultured delta proteobacterium</name>
    <dbReference type="NCBI Taxonomy" id="34034"/>
    <lineage>
        <taxon>Bacteria</taxon>
        <taxon>Deltaproteobacteria</taxon>
        <taxon>environmental samples</taxon>
    </lineage>
</organism>
<accession>A0A212JJ59</accession>
<keyword evidence="4" id="KW-0812">Transmembrane</keyword>
<proteinExistence type="predicted"/>